<feature type="signal peptide" evidence="1">
    <location>
        <begin position="1"/>
        <end position="23"/>
    </location>
</feature>
<sequence>MKRRVILVLSFFIQAAIVFEAGAADTTIKGTGATSATAGLEVTNSSDTSLLYVRNDGNVSIGTTSPTAKLHIGGDNAKQLSIDKSSVAVTAPGAGVGMLREEAQKLGKSGGFDPTNAGGKNRCF</sequence>
<reference evidence="2 3" key="1">
    <citation type="submission" date="2017-09" db="EMBL/GenBank/DDBJ databases">
        <title>Depth-based differentiation of microbial function through sediment-hosted aquifers and enrichment of novel symbionts in the deep terrestrial subsurface.</title>
        <authorList>
            <person name="Probst A.J."/>
            <person name="Ladd B."/>
            <person name="Jarett J.K."/>
            <person name="Geller-Mcgrath D.E."/>
            <person name="Sieber C.M."/>
            <person name="Emerson J.B."/>
            <person name="Anantharaman K."/>
            <person name="Thomas B.C."/>
            <person name="Malmstrom R."/>
            <person name="Stieglmeier M."/>
            <person name="Klingl A."/>
            <person name="Woyke T."/>
            <person name="Ryan C.M."/>
            <person name="Banfield J.F."/>
        </authorList>
    </citation>
    <scope>NUCLEOTIDE SEQUENCE [LARGE SCALE GENOMIC DNA]</scope>
    <source>
        <strain evidence="2">CG23_combo_of_CG06-09_8_20_14_all_41_10</strain>
    </source>
</reference>
<dbReference type="AlphaFoldDB" id="A0A2G9YHC4"/>
<proteinExistence type="predicted"/>
<keyword evidence="1" id="KW-0732">Signal</keyword>
<organism evidence="2 3">
    <name type="scientific">Candidatus Sherwoodlollariibacterium unditelluris</name>
    <dbReference type="NCBI Taxonomy" id="1974757"/>
    <lineage>
        <taxon>Bacteria</taxon>
        <taxon>Pseudomonadati</taxon>
        <taxon>Candidatus Omnitrophota</taxon>
        <taxon>Candidatus Sherwoodlollariibacterium</taxon>
    </lineage>
</organism>
<evidence type="ECO:0000313" key="2">
    <source>
        <dbReference type="EMBL" id="PIP18626.1"/>
    </source>
</evidence>
<dbReference type="Proteomes" id="UP000231292">
    <property type="component" value="Unassembled WGS sequence"/>
</dbReference>
<evidence type="ECO:0000313" key="3">
    <source>
        <dbReference type="Proteomes" id="UP000231292"/>
    </source>
</evidence>
<name>A0A2G9YHC4_9BACT</name>
<dbReference type="EMBL" id="PCRK01000184">
    <property type="protein sequence ID" value="PIP18626.1"/>
    <property type="molecule type" value="Genomic_DNA"/>
</dbReference>
<comment type="caution">
    <text evidence="2">The sequence shown here is derived from an EMBL/GenBank/DDBJ whole genome shotgun (WGS) entry which is preliminary data.</text>
</comment>
<feature type="chain" id="PRO_5013890308" evidence="1">
    <location>
        <begin position="24"/>
        <end position="124"/>
    </location>
</feature>
<protein>
    <submittedName>
        <fullName evidence="2">Uncharacterized protein</fullName>
    </submittedName>
</protein>
<gene>
    <name evidence="2" type="ORF">COX41_07205</name>
</gene>
<accession>A0A2G9YHC4</accession>
<evidence type="ECO:0000256" key="1">
    <source>
        <dbReference type="SAM" id="SignalP"/>
    </source>
</evidence>